<sequence precursor="true">MRLRLAIALLFLRATAAAPATLAIVNARVWTGDPARPFAEAIATSGDRVLAVGSNAGIRALAAGTVIDGAGATLTPGFIDSHIHLLVFDRNRPYPPIFMRYLTTRRQVADRISAYAAKLPKGAWILGEDWTDALWAVQPPSRAWLDRIAPDHPVWLTRIEGASGIANSAALRAAGFGAQTPGLVGGGNMWRIEAAIIEPFRERDERIVEHAMDLLLRAGVTSAQHNNAWYDFLILRRLHQAGRRRIRVYDSPPLPAWERLRDYIREFGRGDAWMHWGGLKGFTVVTEPDYYRWVSGASSCGLQVMVHLGSEAELRTLLGVFLRVRREQHLADPRFRLEHAHDLPPDVIPLVAEARAIPSWQPALLAHFAARTAAGQLAPRNLFPARAVLDAGVKIAFGTDSSPAYSLVAPVQTLQIAMEHAMSLDQALRAHTLDAAYAEFAENEKGSLQAGKLADFVLFDRDLSRLPVHQIHEAKVRLTVVGGRIMYDSR</sequence>
<dbReference type="KEGG" id="sus:Acid_5655"/>
<dbReference type="Gene3D" id="2.30.40.10">
    <property type="entry name" value="Urease, subunit C, domain 1"/>
    <property type="match status" value="1"/>
</dbReference>
<keyword evidence="1" id="KW-0732">Signal</keyword>
<feature type="chain" id="PRO_5004162662" evidence="1">
    <location>
        <begin position="21"/>
        <end position="490"/>
    </location>
</feature>
<evidence type="ECO:0000259" key="2">
    <source>
        <dbReference type="Pfam" id="PF07969"/>
    </source>
</evidence>
<evidence type="ECO:0000256" key="1">
    <source>
        <dbReference type="SAM" id="SignalP"/>
    </source>
</evidence>
<dbReference type="InterPro" id="IPR013108">
    <property type="entry name" value="Amidohydro_3"/>
</dbReference>
<dbReference type="SUPFAM" id="SSF51338">
    <property type="entry name" value="Composite domain of metallo-dependent hydrolases"/>
    <property type="match status" value="1"/>
</dbReference>
<feature type="signal peptide" evidence="1">
    <location>
        <begin position="1"/>
        <end position="20"/>
    </location>
</feature>
<reference evidence="3" key="1">
    <citation type="submission" date="2006-10" db="EMBL/GenBank/DDBJ databases">
        <title>Complete sequence of Solibacter usitatus Ellin6076.</title>
        <authorList>
            <consortium name="US DOE Joint Genome Institute"/>
            <person name="Copeland A."/>
            <person name="Lucas S."/>
            <person name="Lapidus A."/>
            <person name="Barry K."/>
            <person name="Detter J.C."/>
            <person name="Glavina del Rio T."/>
            <person name="Hammon N."/>
            <person name="Israni S."/>
            <person name="Dalin E."/>
            <person name="Tice H."/>
            <person name="Pitluck S."/>
            <person name="Thompson L.S."/>
            <person name="Brettin T."/>
            <person name="Bruce D."/>
            <person name="Han C."/>
            <person name="Tapia R."/>
            <person name="Gilna P."/>
            <person name="Schmutz J."/>
            <person name="Larimer F."/>
            <person name="Land M."/>
            <person name="Hauser L."/>
            <person name="Kyrpides N."/>
            <person name="Mikhailova N."/>
            <person name="Janssen P.H."/>
            <person name="Kuske C.R."/>
            <person name="Richardson P."/>
        </authorList>
    </citation>
    <scope>NUCLEOTIDE SEQUENCE</scope>
    <source>
        <strain evidence="3">Ellin6076</strain>
    </source>
</reference>
<dbReference type="GO" id="GO:0016810">
    <property type="term" value="F:hydrolase activity, acting on carbon-nitrogen (but not peptide) bonds"/>
    <property type="evidence" value="ECO:0007669"/>
    <property type="project" value="InterPro"/>
</dbReference>
<dbReference type="Pfam" id="PF07969">
    <property type="entry name" value="Amidohydro_3"/>
    <property type="match status" value="1"/>
</dbReference>
<dbReference type="SUPFAM" id="SSF51556">
    <property type="entry name" value="Metallo-dependent hydrolases"/>
    <property type="match status" value="1"/>
</dbReference>
<protein>
    <submittedName>
        <fullName evidence="3">Amidohydrolase 3</fullName>
    </submittedName>
</protein>
<accession>Q01UR8</accession>
<dbReference type="Gene3D" id="3.10.310.70">
    <property type="match status" value="1"/>
</dbReference>
<dbReference type="PANTHER" id="PTHR22642:SF2">
    <property type="entry name" value="PROTEIN LONG AFTER FAR-RED 3"/>
    <property type="match status" value="1"/>
</dbReference>
<dbReference type="eggNOG" id="COG1574">
    <property type="taxonomic scope" value="Bacteria"/>
</dbReference>
<dbReference type="InterPro" id="IPR011059">
    <property type="entry name" value="Metal-dep_hydrolase_composite"/>
</dbReference>
<feature type="domain" description="Amidohydrolase 3" evidence="2">
    <location>
        <begin position="66"/>
        <end position="487"/>
    </location>
</feature>
<dbReference type="PANTHER" id="PTHR22642">
    <property type="entry name" value="IMIDAZOLONEPROPIONASE"/>
    <property type="match status" value="1"/>
</dbReference>
<organism evidence="3">
    <name type="scientific">Solibacter usitatus (strain Ellin6076)</name>
    <dbReference type="NCBI Taxonomy" id="234267"/>
    <lineage>
        <taxon>Bacteria</taxon>
        <taxon>Pseudomonadati</taxon>
        <taxon>Acidobacteriota</taxon>
        <taxon>Terriglobia</taxon>
        <taxon>Bryobacterales</taxon>
        <taxon>Solibacteraceae</taxon>
        <taxon>Candidatus Solibacter</taxon>
    </lineage>
</organism>
<dbReference type="EMBL" id="CP000473">
    <property type="protein sequence ID" value="ABJ86602.1"/>
    <property type="molecule type" value="Genomic_DNA"/>
</dbReference>
<dbReference type="HOGENOM" id="CLU_009942_1_0_0"/>
<dbReference type="InterPro" id="IPR032466">
    <property type="entry name" value="Metal_Hydrolase"/>
</dbReference>
<evidence type="ECO:0000313" key="3">
    <source>
        <dbReference type="EMBL" id="ABJ86602.1"/>
    </source>
</evidence>
<proteinExistence type="predicted"/>
<gene>
    <name evidence="3" type="ordered locus">Acid_5655</name>
</gene>
<dbReference type="InParanoid" id="Q01UR8"/>
<name>Q01UR8_SOLUE</name>
<keyword evidence="3" id="KW-0378">Hydrolase</keyword>
<dbReference type="Gene3D" id="3.20.20.140">
    <property type="entry name" value="Metal-dependent hydrolases"/>
    <property type="match status" value="1"/>
</dbReference>
<dbReference type="OrthoDB" id="9767366at2"/>
<dbReference type="AlphaFoldDB" id="Q01UR8"/>